<name>A0A0D8L8B5_MORMO</name>
<comment type="caution">
    <text evidence="1">The sequence shown here is derived from an EMBL/GenBank/DDBJ whole genome shotgun (WGS) entry which is preliminary data.</text>
</comment>
<evidence type="ECO:0000313" key="1">
    <source>
        <dbReference type="EMBL" id="KJF78014.1"/>
    </source>
</evidence>
<reference evidence="1 2" key="1">
    <citation type="submission" date="2015-02" db="EMBL/GenBank/DDBJ databases">
        <title>Whole genome shotgun sequencing of cultured foodborne pathogen.</title>
        <authorList>
            <person name="Timme R."/>
            <person name="Allard M.W."/>
            <person name="Strain E."/>
            <person name="Evans P.S."/>
            <person name="Brown E."/>
        </authorList>
    </citation>
    <scope>NUCLEOTIDE SEQUENCE [LARGE SCALE GENOMIC DNA]</scope>
    <source>
        <strain evidence="1 2">GCSL-TSO-24</strain>
    </source>
</reference>
<accession>A0A0D8L8B5</accession>
<proteinExistence type="predicted"/>
<protein>
    <submittedName>
        <fullName evidence="1">Uncharacterized protein</fullName>
    </submittedName>
</protein>
<dbReference type="RefSeq" id="WP_045138256.1">
    <property type="nucleotide sequence ID" value="NZ_CBCYFQ010000025.1"/>
</dbReference>
<gene>
    <name evidence="1" type="ORF">UA45_09020</name>
</gene>
<dbReference type="EMBL" id="JZSH01000083">
    <property type="protein sequence ID" value="KJF78014.1"/>
    <property type="molecule type" value="Genomic_DNA"/>
</dbReference>
<dbReference type="AlphaFoldDB" id="A0A0D8L8B5"/>
<dbReference type="Proteomes" id="UP000032582">
    <property type="component" value="Unassembled WGS sequence"/>
</dbReference>
<evidence type="ECO:0000313" key="2">
    <source>
        <dbReference type="Proteomes" id="UP000032582"/>
    </source>
</evidence>
<organism evidence="1 2">
    <name type="scientific">Morganella morganii</name>
    <name type="common">Proteus morganii</name>
    <dbReference type="NCBI Taxonomy" id="582"/>
    <lineage>
        <taxon>Bacteria</taxon>
        <taxon>Pseudomonadati</taxon>
        <taxon>Pseudomonadota</taxon>
        <taxon>Gammaproteobacteria</taxon>
        <taxon>Enterobacterales</taxon>
        <taxon>Morganellaceae</taxon>
        <taxon>Morganella</taxon>
    </lineage>
</organism>
<sequence>MATITVIPKKDNAKNRRLAKQMAFWDRKRAEYAAKPKSRSVEEIFDSVFAPAKEERPVLTLKPTQYYPSGDNCCLPKVAIFSGVKTRQPKGDFGITVRA</sequence>
<dbReference type="PATRIC" id="fig|582.24.peg.2802"/>